<evidence type="ECO:0000313" key="2">
    <source>
        <dbReference type="EMBL" id="KKP70375.1"/>
    </source>
</evidence>
<dbReference type="SUPFAM" id="SSF54523">
    <property type="entry name" value="Pili subunits"/>
    <property type="match status" value="1"/>
</dbReference>
<evidence type="ECO:0000256" key="1">
    <source>
        <dbReference type="SAM" id="Phobius"/>
    </source>
</evidence>
<feature type="transmembrane region" description="Helical" evidence="1">
    <location>
        <begin position="6"/>
        <end position="29"/>
    </location>
</feature>
<name>A0A0G0E4W7_UNCC3</name>
<comment type="caution">
    <text evidence="2">The sequence shown here is derived from an EMBL/GenBank/DDBJ whole genome shotgun (WGS) entry which is preliminary data.</text>
</comment>
<dbReference type="EMBL" id="LBQB01000001">
    <property type="protein sequence ID" value="KKP70375.1"/>
    <property type="molecule type" value="Genomic_DNA"/>
</dbReference>
<dbReference type="Gene3D" id="3.30.700.10">
    <property type="entry name" value="Glycoprotein, Type 4 Pilin"/>
    <property type="match status" value="1"/>
</dbReference>
<dbReference type="STRING" id="1618350.UR67_C0001G0284"/>
<dbReference type="Proteomes" id="UP000034581">
    <property type="component" value="Unassembled WGS sequence"/>
</dbReference>
<sequence>MGFTLVELLVVIAIIGILSAVVVLAINPVKITKNARDKRRVTDLKTIQLALSQYVVKVEQYPSEAYCDSSIGSSGTACPISPPQNDWNYSSTFITQLKSRGDIGNIPKDPINNSTYYYYYEPSCNQERCSTTVGGNGKCCAYYLGCNFETDASGFVWVYNDISY</sequence>
<evidence type="ECO:0000313" key="3">
    <source>
        <dbReference type="Proteomes" id="UP000034581"/>
    </source>
</evidence>
<proteinExistence type="predicted"/>
<dbReference type="Pfam" id="PF07963">
    <property type="entry name" value="N_methyl"/>
    <property type="match status" value="1"/>
</dbReference>
<gene>
    <name evidence="2" type="ORF">UR67_C0001G0284</name>
</gene>
<keyword evidence="1" id="KW-1133">Transmembrane helix</keyword>
<organism evidence="2 3">
    <name type="scientific">candidate division CPR3 bacterium GW2011_GWF2_35_18</name>
    <dbReference type="NCBI Taxonomy" id="1618350"/>
    <lineage>
        <taxon>Bacteria</taxon>
        <taxon>Bacteria division CPR3</taxon>
    </lineage>
</organism>
<dbReference type="InterPro" id="IPR045584">
    <property type="entry name" value="Pilin-like"/>
</dbReference>
<keyword evidence="1" id="KW-0472">Membrane</keyword>
<reference evidence="2 3" key="1">
    <citation type="journal article" date="2015" name="Nature">
        <title>rRNA introns, odd ribosomes, and small enigmatic genomes across a large radiation of phyla.</title>
        <authorList>
            <person name="Brown C.T."/>
            <person name="Hug L.A."/>
            <person name="Thomas B.C."/>
            <person name="Sharon I."/>
            <person name="Castelle C.J."/>
            <person name="Singh A."/>
            <person name="Wilkins M.J."/>
            <person name="Williams K.H."/>
            <person name="Banfield J.F."/>
        </authorList>
    </citation>
    <scope>NUCLEOTIDE SEQUENCE [LARGE SCALE GENOMIC DNA]</scope>
</reference>
<evidence type="ECO:0008006" key="4">
    <source>
        <dbReference type="Google" id="ProtNLM"/>
    </source>
</evidence>
<dbReference type="AlphaFoldDB" id="A0A0G0E4W7"/>
<dbReference type="NCBIfam" id="TIGR02532">
    <property type="entry name" value="IV_pilin_GFxxxE"/>
    <property type="match status" value="1"/>
</dbReference>
<keyword evidence="1" id="KW-0812">Transmembrane</keyword>
<dbReference type="PANTHER" id="PTHR30093">
    <property type="entry name" value="GENERAL SECRETION PATHWAY PROTEIN G"/>
    <property type="match status" value="1"/>
</dbReference>
<protein>
    <recommendedName>
        <fullName evidence="4">General secretion pathway protein G</fullName>
    </recommendedName>
</protein>
<accession>A0A0G0E4W7</accession>
<dbReference type="InterPro" id="IPR012902">
    <property type="entry name" value="N_methyl_site"/>
</dbReference>